<dbReference type="Proteomes" id="UP001232148">
    <property type="component" value="Unassembled WGS sequence"/>
</dbReference>
<gene>
    <name evidence="2" type="ORF">LX32DRAFT_642166</name>
</gene>
<feature type="region of interest" description="Disordered" evidence="1">
    <location>
        <begin position="21"/>
        <end position="51"/>
    </location>
</feature>
<dbReference type="PANTHER" id="PTHR35179:SF2">
    <property type="entry name" value="START DOMAIN-CONTAINING PROTEIN"/>
    <property type="match status" value="1"/>
</dbReference>
<evidence type="ECO:0000313" key="3">
    <source>
        <dbReference type="Proteomes" id="UP001232148"/>
    </source>
</evidence>
<comment type="caution">
    <text evidence="2">The sequence shown here is derived from an EMBL/GenBank/DDBJ whole genome shotgun (WGS) entry which is preliminary data.</text>
</comment>
<accession>A0AAD9LYY4</accession>
<dbReference type="AlphaFoldDB" id="A0AAD9LYY4"/>
<sequence length="465" mass="52210">MEAATSVVDIRLDATSVLEPDVKSNLQPAVEETELPPPPPPPPARPPKNSPLEWLYFPTRDLAGTVTLDEIWPSPVPITTTGGFETLCSYNWVDTQRPTIFVPGGAAKYTHLAFPVKLKPDAGHTFADLNRAKAPRQPFKGVFTALTLMSPRKKLDDIDVILTRGAFQSLYKFSKSGCSTAFILQMNVIHNTLILTYREEKNKRFNGGKLQNWGHAFEEGFTAYDDELKGSIAHHRVVKYQFGSLRVAVLHEVDASYSPPSEPPGPATTSGDGQAFFEKRSGATDLGHLVKSNQDLAVRLFGTGTAAENVAEMKAIRKPLSETTGIPSDARTQCWFGRTGTLMFGLHTEGVFQSVDVREFDFEPWCQGNQEPLQKTVTLFERLREQTRRLGNCGIAILNPTSCRTRLEIWTPHRPVVFNPVEHETVKRHWDFRNNTSRSRYAQPEDRGRRRRFGGRAGMYSYRNY</sequence>
<dbReference type="EMBL" id="MU842922">
    <property type="protein sequence ID" value="KAK2026082.1"/>
    <property type="molecule type" value="Genomic_DNA"/>
</dbReference>
<dbReference type="PANTHER" id="PTHR35179">
    <property type="entry name" value="PROTEIN CBG02620"/>
    <property type="match status" value="1"/>
</dbReference>
<proteinExistence type="predicted"/>
<organism evidence="2 3">
    <name type="scientific">Colletotrichum zoysiae</name>
    <dbReference type="NCBI Taxonomy" id="1216348"/>
    <lineage>
        <taxon>Eukaryota</taxon>
        <taxon>Fungi</taxon>
        <taxon>Dikarya</taxon>
        <taxon>Ascomycota</taxon>
        <taxon>Pezizomycotina</taxon>
        <taxon>Sordariomycetes</taxon>
        <taxon>Hypocreomycetidae</taxon>
        <taxon>Glomerellales</taxon>
        <taxon>Glomerellaceae</taxon>
        <taxon>Colletotrichum</taxon>
        <taxon>Colletotrichum graminicola species complex</taxon>
    </lineage>
</organism>
<evidence type="ECO:0008006" key="4">
    <source>
        <dbReference type="Google" id="ProtNLM"/>
    </source>
</evidence>
<name>A0AAD9LYY4_9PEZI</name>
<keyword evidence="3" id="KW-1185">Reference proteome</keyword>
<feature type="compositionally biased region" description="Pro residues" evidence="1">
    <location>
        <begin position="35"/>
        <end position="49"/>
    </location>
</feature>
<reference evidence="2" key="1">
    <citation type="submission" date="2021-06" db="EMBL/GenBank/DDBJ databases">
        <title>Comparative genomics, transcriptomics and evolutionary studies reveal genomic signatures of adaptation to plant cell wall in hemibiotrophic fungi.</title>
        <authorList>
            <consortium name="DOE Joint Genome Institute"/>
            <person name="Baroncelli R."/>
            <person name="Diaz J.F."/>
            <person name="Benocci T."/>
            <person name="Peng M."/>
            <person name="Battaglia E."/>
            <person name="Haridas S."/>
            <person name="Andreopoulos W."/>
            <person name="Labutti K."/>
            <person name="Pangilinan J."/>
            <person name="Floch G.L."/>
            <person name="Makela M.R."/>
            <person name="Henrissat B."/>
            <person name="Grigoriev I.V."/>
            <person name="Crouch J.A."/>
            <person name="De Vries R.P."/>
            <person name="Sukno S.A."/>
            <person name="Thon M.R."/>
        </authorList>
    </citation>
    <scope>NUCLEOTIDE SEQUENCE</scope>
    <source>
        <strain evidence="2">MAFF235873</strain>
    </source>
</reference>
<evidence type="ECO:0000256" key="1">
    <source>
        <dbReference type="SAM" id="MobiDB-lite"/>
    </source>
</evidence>
<evidence type="ECO:0000313" key="2">
    <source>
        <dbReference type="EMBL" id="KAK2026082.1"/>
    </source>
</evidence>
<protein>
    <recommendedName>
        <fullName evidence="4">Geranylgeranyl pyrophosphate synthetase</fullName>
    </recommendedName>
</protein>